<evidence type="ECO:0000256" key="6">
    <source>
        <dbReference type="ARBA" id="ARBA00022741"/>
    </source>
</evidence>
<dbReference type="OrthoDB" id="258404at2759"/>
<keyword evidence="12" id="KW-0472">Membrane</keyword>
<keyword evidence="10" id="KW-1133">Transmembrane helix</keyword>
<evidence type="ECO:0000256" key="8">
    <source>
        <dbReference type="ARBA" id="ARBA00022840"/>
    </source>
</evidence>
<dbReference type="VEuPathDB" id="TriTrypDB:TRSC58_01997"/>
<protein>
    <submittedName>
        <fullName evidence="16">P-type H+-ATPase</fullName>
    </submittedName>
</protein>
<evidence type="ECO:0000256" key="7">
    <source>
        <dbReference type="ARBA" id="ARBA00022781"/>
    </source>
</evidence>
<keyword evidence="4" id="KW-0597">Phosphoprotein</keyword>
<dbReference type="RefSeq" id="XP_029238614.1">
    <property type="nucleotide sequence ID" value="XM_029381557.1"/>
</dbReference>
<evidence type="ECO:0000256" key="11">
    <source>
        <dbReference type="ARBA" id="ARBA00023065"/>
    </source>
</evidence>
<accession>A0A3R7L0V7</accession>
<evidence type="ECO:0000256" key="1">
    <source>
        <dbReference type="ARBA" id="ARBA00004141"/>
    </source>
</evidence>
<evidence type="ECO:0000313" key="17">
    <source>
        <dbReference type="Proteomes" id="UP000283634"/>
    </source>
</evidence>
<dbReference type="InterPro" id="IPR004014">
    <property type="entry name" value="ATPase_P-typ_cation-transptr_N"/>
</dbReference>
<proteinExistence type="inferred from homology"/>
<keyword evidence="7" id="KW-0375">Hydrogen ion transport</keyword>
<dbReference type="OMA" id="WIVDAEM"/>
<dbReference type="InterPro" id="IPR059000">
    <property type="entry name" value="ATPase_P-type_domA"/>
</dbReference>
<dbReference type="FunFam" id="2.70.150.10:FF:000042">
    <property type="entry name" value="Plasma membrane ATPase"/>
    <property type="match status" value="1"/>
</dbReference>
<evidence type="ECO:0000256" key="2">
    <source>
        <dbReference type="ARBA" id="ARBA00008804"/>
    </source>
</evidence>
<keyword evidence="5" id="KW-0812">Transmembrane</keyword>
<keyword evidence="6" id="KW-0547">Nucleotide-binding</keyword>
<feature type="region of interest" description="Disordered" evidence="14">
    <location>
        <begin position="1"/>
        <end position="60"/>
    </location>
</feature>
<evidence type="ECO:0000256" key="9">
    <source>
        <dbReference type="ARBA" id="ARBA00022967"/>
    </source>
</evidence>
<dbReference type="SUPFAM" id="SSF81665">
    <property type="entry name" value="Calcium ATPase, transmembrane domain M"/>
    <property type="match status" value="1"/>
</dbReference>
<keyword evidence="3" id="KW-0813">Transport</keyword>
<evidence type="ECO:0000259" key="15">
    <source>
        <dbReference type="SMART" id="SM00831"/>
    </source>
</evidence>
<gene>
    <name evidence="16" type="ORF">TraAM80_04634</name>
</gene>
<dbReference type="GO" id="GO:0005524">
    <property type="term" value="F:ATP binding"/>
    <property type="evidence" value="ECO:0007669"/>
    <property type="project" value="UniProtKB-KW"/>
</dbReference>
<dbReference type="GeneID" id="40328567"/>
<dbReference type="Gene3D" id="2.70.150.10">
    <property type="entry name" value="Calcium-transporting ATPase, cytoplasmic transduction domain A"/>
    <property type="match status" value="1"/>
</dbReference>
<evidence type="ECO:0000256" key="5">
    <source>
        <dbReference type="ARBA" id="ARBA00022692"/>
    </source>
</evidence>
<evidence type="ECO:0000313" key="16">
    <source>
        <dbReference type="EMBL" id="RNF05327.1"/>
    </source>
</evidence>
<comment type="catalytic activity">
    <reaction evidence="13">
        <text>ATP + H2O + H(+)(in) = ADP + phosphate + 2 H(+)(out)</text>
        <dbReference type="Rhea" id="RHEA:20852"/>
        <dbReference type="ChEBI" id="CHEBI:15377"/>
        <dbReference type="ChEBI" id="CHEBI:15378"/>
        <dbReference type="ChEBI" id="CHEBI:30616"/>
        <dbReference type="ChEBI" id="CHEBI:43474"/>
        <dbReference type="ChEBI" id="CHEBI:456216"/>
        <dbReference type="EC" id="7.1.2.1"/>
    </reaction>
</comment>
<dbReference type="SMART" id="SM00831">
    <property type="entry name" value="Cation_ATPase_N"/>
    <property type="match status" value="1"/>
</dbReference>
<evidence type="ECO:0000256" key="12">
    <source>
        <dbReference type="ARBA" id="ARBA00023136"/>
    </source>
</evidence>
<comment type="similarity">
    <text evidence="2">Belongs to the cation transport ATPase (P-type) (TC 3.A.3) family. Type IIIA subfamily.</text>
</comment>
<dbReference type="EMBL" id="MKGL01000137">
    <property type="protein sequence ID" value="RNF05327.1"/>
    <property type="molecule type" value="Genomic_DNA"/>
</dbReference>
<organism evidence="16 17">
    <name type="scientific">Trypanosoma rangeli</name>
    <dbReference type="NCBI Taxonomy" id="5698"/>
    <lineage>
        <taxon>Eukaryota</taxon>
        <taxon>Discoba</taxon>
        <taxon>Euglenozoa</taxon>
        <taxon>Kinetoplastea</taxon>
        <taxon>Metakinetoplastina</taxon>
        <taxon>Trypanosomatida</taxon>
        <taxon>Trypanosomatidae</taxon>
        <taxon>Trypanosoma</taxon>
        <taxon>Herpetosoma</taxon>
    </lineage>
</organism>
<dbReference type="InterPro" id="IPR023298">
    <property type="entry name" value="ATPase_P-typ_TM_dom_sf"/>
</dbReference>
<dbReference type="Pfam" id="PF00122">
    <property type="entry name" value="E1-E2_ATPase"/>
    <property type="match status" value="1"/>
</dbReference>
<evidence type="ECO:0000256" key="3">
    <source>
        <dbReference type="ARBA" id="ARBA00022448"/>
    </source>
</evidence>
<reference evidence="16 17" key="1">
    <citation type="journal article" date="2018" name="BMC Genomics">
        <title>Genomic comparison of Trypanosoma conorhini and Trypanosoma rangeli to Trypanosoma cruzi strains of high and low virulence.</title>
        <authorList>
            <person name="Bradwell K.R."/>
            <person name="Koparde V.N."/>
            <person name="Matveyev A.V."/>
            <person name="Serrano M.G."/>
            <person name="Alves J.M."/>
            <person name="Parikh H."/>
            <person name="Huang B."/>
            <person name="Lee V."/>
            <person name="Espinosa-Alvarez O."/>
            <person name="Ortiz P.A."/>
            <person name="Costa-Martins A.G."/>
            <person name="Teixeira M.M."/>
            <person name="Buck G.A."/>
        </authorList>
    </citation>
    <scope>NUCLEOTIDE SEQUENCE [LARGE SCALE GENOMIC DNA]</scope>
    <source>
        <strain evidence="16 17">AM80</strain>
    </source>
</reference>
<keyword evidence="17" id="KW-1185">Reference proteome</keyword>
<dbReference type="InterPro" id="IPR008250">
    <property type="entry name" value="ATPase_P-typ_transduc_dom_A_sf"/>
</dbReference>
<keyword evidence="9" id="KW-1278">Translocase</keyword>
<keyword evidence="11" id="KW-0406">Ion transport</keyword>
<keyword evidence="8" id="KW-0067">ATP-binding</keyword>
<evidence type="ECO:0000256" key="14">
    <source>
        <dbReference type="SAM" id="MobiDB-lite"/>
    </source>
</evidence>
<dbReference type="AlphaFoldDB" id="A0A3R7L0V7"/>
<dbReference type="GO" id="GO:0008553">
    <property type="term" value="F:P-type proton-exporting transporter activity"/>
    <property type="evidence" value="ECO:0007669"/>
    <property type="project" value="UniProtKB-EC"/>
</dbReference>
<comment type="subcellular location">
    <subcellularLocation>
        <location evidence="1">Membrane</location>
        <topology evidence="1">Multi-pass membrane protein</topology>
    </subcellularLocation>
</comment>
<evidence type="ECO:0000256" key="13">
    <source>
        <dbReference type="ARBA" id="ARBA00048122"/>
    </source>
</evidence>
<comment type="caution">
    <text evidence="16">The sequence shown here is derived from an EMBL/GenBank/DDBJ whole genome shotgun (WGS) entry which is preliminary data.</text>
</comment>
<feature type="non-terminal residue" evidence="16">
    <location>
        <position position="219"/>
    </location>
</feature>
<evidence type="ECO:0000256" key="4">
    <source>
        <dbReference type="ARBA" id="ARBA00022553"/>
    </source>
</evidence>
<dbReference type="Pfam" id="PF00690">
    <property type="entry name" value="Cation_ATPase_N"/>
    <property type="match status" value="1"/>
</dbReference>
<dbReference type="SUPFAM" id="SSF81653">
    <property type="entry name" value="Calcium ATPase, transduction domain A"/>
    <property type="match status" value="1"/>
</dbReference>
<dbReference type="GO" id="GO:0016020">
    <property type="term" value="C:membrane"/>
    <property type="evidence" value="ECO:0007669"/>
    <property type="project" value="UniProtKB-SubCell"/>
</dbReference>
<name>A0A3R7L0V7_TRYRA</name>
<feature type="domain" description="Cation-transporting P-type ATPase N-terminal" evidence="15">
    <location>
        <begin position="46"/>
        <end position="114"/>
    </location>
</feature>
<evidence type="ECO:0000256" key="10">
    <source>
        <dbReference type="ARBA" id="ARBA00022989"/>
    </source>
</evidence>
<dbReference type="Gene3D" id="1.20.1110.10">
    <property type="entry name" value="Calcium-transporting ATPase, transmembrane domain"/>
    <property type="match status" value="1"/>
</dbReference>
<sequence>MSANMSNKNEETVFKNGDGGYPDEELPPQKPKRRQSVLSKAITEHNEDDVDEVPILPPSNGLTSAEAEELLAKFGRNELPEKTTPGWLIFVRNLWGPMPFALWVAIIIEFALENWPDGAILLVIQLANATIGWYETIKAGDAVAALKNSLKPVATVFRDGKWQQLDARLLVPGDLVKLASGSAVPADCSINEGVIEVDEAALTGESLPVTMGTDHMPKM</sequence>
<dbReference type="Proteomes" id="UP000283634">
    <property type="component" value="Unassembled WGS sequence"/>
</dbReference>
<dbReference type="PANTHER" id="PTHR42861">
    <property type="entry name" value="CALCIUM-TRANSPORTING ATPASE"/>
    <property type="match status" value="1"/>
</dbReference>